<dbReference type="SMART" id="SM00388">
    <property type="entry name" value="HisKA"/>
    <property type="match status" value="1"/>
</dbReference>
<protein>
    <recommendedName>
        <fullName evidence="2">histidine kinase</fullName>
        <ecNumber evidence="2">2.7.13.3</ecNumber>
    </recommendedName>
</protein>
<feature type="coiled-coil region" evidence="6">
    <location>
        <begin position="374"/>
        <end position="408"/>
    </location>
</feature>
<dbReference type="Pfam" id="PF02830">
    <property type="entry name" value="V4R"/>
    <property type="match status" value="1"/>
</dbReference>
<dbReference type="EC" id="2.7.13.3" evidence="2"/>
<dbReference type="GO" id="GO:0005524">
    <property type="term" value="F:ATP binding"/>
    <property type="evidence" value="ECO:0007669"/>
    <property type="project" value="UniProtKB-KW"/>
</dbReference>
<dbReference type="InterPro" id="IPR000700">
    <property type="entry name" value="PAS-assoc_C"/>
</dbReference>
<dbReference type="SUPFAM" id="SSF55874">
    <property type="entry name" value="ATPase domain of HSP90 chaperone/DNA topoisomerase II/histidine kinase"/>
    <property type="match status" value="1"/>
</dbReference>
<evidence type="ECO:0000259" key="9">
    <source>
        <dbReference type="PROSITE" id="PS50113"/>
    </source>
</evidence>
<dbReference type="PANTHER" id="PTHR43047">
    <property type="entry name" value="TWO-COMPONENT HISTIDINE PROTEIN KINASE"/>
    <property type="match status" value="1"/>
</dbReference>
<dbReference type="PRINTS" id="PR00344">
    <property type="entry name" value="BCTRLSENSOR"/>
</dbReference>
<dbReference type="SUPFAM" id="SSF55785">
    <property type="entry name" value="PYP-like sensor domain (PAS domain)"/>
    <property type="match status" value="1"/>
</dbReference>
<dbReference type="Gene3D" id="3.30.450.20">
    <property type="entry name" value="PAS domain"/>
    <property type="match status" value="1"/>
</dbReference>
<gene>
    <name evidence="10" type="ORF">OV079_17430</name>
</gene>
<dbReference type="SUPFAM" id="SSF47384">
    <property type="entry name" value="Homodimeric domain of signal transducing histidine kinase"/>
    <property type="match status" value="1"/>
</dbReference>
<dbReference type="SMART" id="SM00387">
    <property type="entry name" value="HATPase_c"/>
    <property type="match status" value="1"/>
</dbReference>
<dbReference type="GO" id="GO:0005886">
    <property type="term" value="C:plasma membrane"/>
    <property type="evidence" value="ECO:0007669"/>
    <property type="project" value="TreeGrafter"/>
</dbReference>
<organism evidence="10 11">
    <name type="scientific">Nannocystis pusilla</name>
    <dbReference type="NCBI Taxonomy" id="889268"/>
    <lineage>
        <taxon>Bacteria</taxon>
        <taxon>Pseudomonadati</taxon>
        <taxon>Myxococcota</taxon>
        <taxon>Polyangia</taxon>
        <taxon>Nannocystales</taxon>
        <taxon>Nannocystaceae</taxon>
        <taxon>Nannocystis</taxon>
    </lineage>
</organism>
<dbReference type="Proteomes" id="UP001150924">
    <property type="component" value="Unassembled WGS sequence"/>
</dbReference>
<dbReference type="CDD" id="cd16922">
    <property type="entry name" value="HATPase_EvgS-ArcB-TorS-like"/>
    <property type="match status" value="1"/>
</dbReference>
<keyword evidence="3" id="KW-0597">Phosphoprotein</keyword>
<evidence type="ECO:0000259" key="7">
    <source>
        <dbReference type="PROSITE" id="PS50109"/>
    </source>
</evidence>
<comment type="caution">
    <text evidence="10">The sequence shown here is derived from an EMBL/GenBank/DDBJ whole genome shotgun (WGS) entry which is preliminary data.</text>
</comment>
<accession>A0A9X3IYW5</accession>
<proteinExistence type="predicted"/>
<evidence type="ECO:0000313" key="11">
    <source>
        <dbReference type="Proteomes" id="UP001150924"/>
    </source>
</evidence>
<dbReference type="InterPro" id="IPR036097">
    <property type="entry name" value="HisK_dim/P_sf"/>
</dbReference>
<reference evidence="10" key="1">
    <citation type="submission" date="2022-11" db="EMBL/GenBank/DDBJ databases">
        <title>Minimal conservation of predation-associated metabolite biosynthetic gene clusters underscores biosynthetic potential of Myxococcota including descriptions for ten novel species: Archangium lansinium sp. nov., Myxococcus landrumus sp. nov., Nannocystis bai.</title>
        <authorList>
            <person name="Ahearne A."/>
            <person name="Stevens C."/>
            <person name="Phillips K."/>
        </authorList>
    </citation>
    <scope>NUCLEOTIDE SEQUENCE</scope>
    <source>
        <strain evidence="10">Na p29</strain>
    </source>
</reference>
<dbReference type="PROSITE" id="PS50112">
    <property type="entry name" value="PAS"/>
    <property type="match status" value="1"/>
</dbReference>
<dbReference type="Pfam" id="PF02518">
    <property type="entry name" value="HATPase_c"/>
    <property type="match status" value="1"/>
</dbReference>
<dbReference type="SMART" id="SM00989">
    <property type="entry name" value="V4R"/>
    <property type="match status" value="1"/>
</dbReference>
<dbReference type="Pfam" id="PF08448">
    <property type="entry name" value="PAS_4"/>
    <property type="match status" value="1"/>
</dbReference>
<dbReference type="InterPro" id="IPR013656">
    <property type="entry name" value="PAS_4"/>
</dbReference>
<evidence type="ECO:0000256" key="4">
    <source>
        <dbReference type="ARBA" id="ARBA00022679"/>
    </source>
</evidence>
<feature type="domain" description="PAC" evidence="9">
    <location>
        <begin position="322"/>
        <end position="372"/>
    </location>
</feature>
<dbReference type="Gene3D" id="3.30.565.10">
    <property type="entry name" value="Histidine kinase-like ATPase, C-terminal domain"/>
    <property type="match status" value="1"/>
</dbReference>
<dbReference type="InterPro" id="IPR003594">
    <property type="entry name" value="HATPase_dom"/>
</dbReference>
<evidence type="ECO:0000259" key="8">
    <source>
        <dbReference type="PROSITE" id="PS50112"/>
    </source>
</evidence>
<comment type="catalytic activity">
    <reaction evidence="1">
        <text>ATP + protein L-histidine = ADP + protein N-phospho-L-histidine.</text>
        <dbReference type="EC" id="2.7.13.3"/>
    </reaction>
</comment>
<dbReference type="PROSITE" id="PS50109">
    <property type="entry name" value="HIS_KIN"/>
    <property type="match status" value="1"/>
</dbReference>
<sequence length="651" mass="72116">MLKTVRVPPHFEPLFEQAQEFVGRIFAERSDIPDKGRIEVFGQRYMLVRARAMSVEFFEMVQRLYRDKGQDEALGVARSLLFDIAHAMGLSDANDFADRMHLQDPIARLSAGPIHFSHSGWAFVDISPDSRPVPDESFYLLYDHPYSFESDSWIDAGKRTDFPVCVMNAGYSSGWCEASFGVPLVATEILCRAKGDEHCRFIMAHPSRIEGCIDAYLHGQPHLAGRITRYEIPGFFSRKQQEDELRSREEQYRGIFEAGTNALLILDDATGVVVQANPAASRLFRCSRDDLAGRRFADLVAASGGPDLFARMRAAVHGHGHFLSEGTATARDGRSYVVELRGARFRLQNRDHLLAVLTDITEQKRAQLALLEAHDELEQRVRERTAELERLNQQLHLLNSQLVSARDSAIDASRAKSAFLANMSHELRTPLNAIIGYSELLEDESSGDGLALDLGDLGKIRGAARHLLDLINDILDVSKIEAGKMELFVEDFAVGELIQEVVATIEPLARKNDNRLEIAARPGLGAVALDRTKVKQIIINLLSNACKFTHRGVVGLEVSREAGPRGEQLVVAVQDTGIGIDPARLEELFQPFRQADESTTRKYGGTGLGLSISRHYAEMMRGGIEARSAPGQGSTFTVTLPIAFHGVEAAE</sequence>
<dbReference type="PANTHER" id="PTHR43047:SF63">
    <property type="entry name" value="HISTIDINE KINASE"/>
    <property type="match status" value="1"/>
</dbReference>
<evidence type="ECO:0000256" key="2">
    <source>
        <dbReference type="ARBA" id="ARBA00012438"/>
    </source>
</evidence>
<dbReference type="InterPro" id="IPR000014">
    <property type="entry name" value="PAS"/>
</dbReference>
<dbReference type="InterPro" id="IPR003661">
    <property type="entry name" value="HisK_dim/P_dom"/>
</dbReference>
<dbReference type="Gene3D" id="3.30.1380.20">
    <property type="entry name" value="Trafficking protein particle complex subunit 3"/>
    <property type="match status" value="1"/>
</dbReference>
<keyword evidence="10" id="KW-0547">Nucleotide-binding</keyword>
<dbReference type="SMART" id="SM00091">
    <property type="entry name" value="PAS"/>
    <property type="match status" value="1"/>
</dbReference>
<dbReference type="PROSITE" id="PS50113">
    <property type="entry name" value="PAC"/>
    <property type="match status" value="1"/>
</dbReference>
<dbReference type="EMBL" id="JAPNKE010000002">
    <property type="protein sequence ID" value="MCY1007303.1"/>
    <property type="molecule type" value="Genomic_DNA"/>
</dbReference>
<evidence type="ECO:0000256" key="3">
    <source>
        <dbReference type="ARBA" id="ARBA00022553"/>
    </source>
</evidence>
<evidence type="ECO:0000313" key="10">
    <source>
        <dbReference type="EMBL" id="MCY1007303.1"/>
    </source>
</evidence>
<dbReference type="InterPro" id="IPR004096">
    <property type="entry name" value="V4R"/>
</dbReference>
<dbReference type="InterPro" id="IPR036890">
    <property type="entry name" value="HATPase_C_sf"/>
</dbReference>
<keyword evidence="10" id="KW-0067">ATP-binding</keyword>
<keyword evidence="6" id="KW-0175">Coiled coil</keyword>
<keyword evidence="4" id="KW-0808">Transferase</keyword>
<dbReference type="CDD" id="cd00130">
    <property type="entry name" value="PAS"/>
    <property type="match status" value="1"/>
</dbReference>
<dbReference type="NCBIfam" id="TIGR00229">
    <property type="entry name" value="sensory_box"/>
    <property type="match status" value="1"/>
</dbReference>
<dbReference type="CDD" id="cd00082">
    <property type="entry name" value="HisKA"/>
    <property type="match status" value="1"/>
</dbReference>
<evidence type="ECO:0000256" key="6">
    <source>
        <dbReference type="SAM" id="Coils"/>
    </source>
</evidence>
<feature type="domain" description="Histidine kinase" evidence="7">
    <location>
        <begin position="422"/>
        <end position="644"/>
    </location>
</feature>
<dbReference type="SUPFAM" id="SSF111126">
    <property type="entry name" value="Ligand-binding domain in the NO signalling and Golgi transport"/>
    <property type="match status" value="1"/>
</dbReference>
<dbReference type="InterPro" id="IPR035965">
    <property type="entry name" value="PAS-like_dom_sf"/>
</dbReference>
<dbReference type="InterPro" id="IPR004358">
    <property type="entry name" value="Sig_transdc_His_kin-like_C"/>
</dbReference>
<name>A0A9X3IYW5_9BACT</name>
<dbReference type="Pfam" id="PF00512">
    <property type="entry name" value="HisKA"/>
    <property type="match status" value="1"/>
</dbReference>
<dbReference type="GO" id="GO:0009927">
    <property type="term" value="F:histidine phosphotransfer kinase activity"/>
    <property type="evidence" value="ECO:0007669"/>
    <property type="project" value="TreeGrafter"/>
</dbReference>
<keyword evidence="11" id="KW-1185">Reference proteome</keyword>
<dbReference type="InterPro" id="IPR024096">
    <property type="entry name" value="NO_sig/Golgi_transp_ligand-bd"/>
</dbReference>
<dbReference type="RefSeq" id="WP_267769908.1">
    <property type="nucleotide sequence ID" value="NZ_JAPNKE010000002.1"/>
</dbReference>
<dbReference type="InterPro" id="IPR005467">
    <property type="entry name" value="His_kinase_dom"/>
</dbReference>
<dbReference type="FunFam" id="3.30.565.10:FF:000010">
    <property type="entry name" value="Sensor histidine kinase RcsC"/>
    <property type="match status" value="1"/>
</dbReference>
<dbReference type="Gene3D" id="1.10.287.130">
    <property type="match status" value="1"/>
</dbReference>
<dbReference type="GO" id="GO:0000155">
    <property type="term" value="F:phosphorelay sensor kinase activity"/>
    <property type="evidence" value="ECO:0007669"/>
    <property type="project" value="InterPro"/>
</dbReference>
<evidence type="ECO:0000256" key="5">
    <source>
        <dbReference type="ARBA" id="ARBA00022777"/>
    </source>
</evidence>
<feature type="domain" description="PAS" evidence="8">
    <location>
        <begin position="248"/>
        <end position="319"/>
    </location>
</feature>
<dbReference type="AlphaFoldDB" id="A0A9X3IYW5"/>
<keyword evidence="5" id="KW-0418">Kinase</keyword>
<evidence type="ECO:0000256" key="1">
    <source>
        <dbReference type="ARBA" id="ARBA00000085"/>
    </source>
</evidence>